<evidence type="ECO:0000313" key="3">
    <source>
        <dbReference type="Proteomes" id="UP000501780"/>
    </source>
</evidence>
<dbReference type="EMBL" id="CP050831">
    <property type="protein sequence ID" value="QIU93196.1"/>
    <property type="molecule type" value="Genomic_DNA"/>
</dbReference>
<dbReference type="Proteomes" id="UP000501780">
    <property type="component" value="Chromosome"/>
</dbReference>
<protein>
    <submittedName>
        <fullName evidence="2">DUF4842 domain-containing protein</fullName>
    </submittedName>
</protein>
<dbReference type="NCBIfam" id="TIGR04456">
    <property type="entry name" value="LruC_dom"/>
    <property type="match status" value="1"/>
</dbReference>
<reference evidence="2 3" key="1">
    <citation type="submission" date="2020-03" db="EMBL/GenBank/DDBJ databases">
        <title>Genomic analysis of Bacteroides faecium CBA7301.</title>
        <authorList>
            <person name="Kim J."/>
            <person name="Roh S.W."/>
        </authorList>
    </citation>
    <scope>NUCLEOTIDE SEQUENCE [LARGE SCALE GENOMIC DNA]</scope>
    <source>
        <strain evidence="2 3">CBA7301</strain>
    </source>
</reference>
<organism evidence="2 3">
    <name type="scientific">Bacteroides faecium</name>
    <dbReference type="NCBI Taxonomy" id="2715212"/>
    <lineage>
        <taxon>Bacteria</taxon>
        <taxon>Pseudomonadati</taxon>
        <taxon>Bacteroidota</taxon>
        <taxon>Bacteroidia</taxon>
        <taxon>Bacteroidales</taxon>
        <taxon>Bacteroidaceae</taxon>
        <taxon>Bacteroides</taxon>
    </lineage>
</organism>
<name>A0A6H0KIF2_9BACE</name>
<sequence>MNDVVVKYQSDVTYIAKAGNTDDATAQKAVDTFSFVHTGATYRNAFSYKVNISPASISSITILDENKNIKKDYTTQIITDGDGFIIDLCPNVKGVIEAMTDGEVKVPQVYTVTMEFKDGTVKQNYFAKNCAPYNPFIAPAEKPGVEVHLPMYPPTKRAEKSYFGTEDDRSDGGTMWYVSGENIKFPFAIHLSDVTSFRIPKEEYDISTTYPNYLKWVESGMTDYKDWYK</sequence>
<dbReference type="InterPro" id="IPR031025">
    <property type="entry name" value="LruC_dom"/>
</dbReference>
<gene>
    <name evidence="2" type="ORF">BacF7301_03120</name>
</gene>
<dbReference type="KEGG" id="bfc:BacF7301_03120"/>
<evidence type="ECO:0000313" key="2">
    <source>
        <dbReference type="EMBL" id="QIU93196.1"/>
    </source>
</evidence>
<keyword evidence="3" id="KW-1185">Reference proteome</keyword>
<dbReference type="InterPro" id="IPR032295">
    <property type="entry name" value="DUF4842"/>
</dbReference>
<accession>A0A6H0KIF2</accession>
<dbReference type="AlphaFoldDB" id="A0A6H0KIF2"/>
<feature type="domain" description="DUF4842" evidence="1">
    <location>
        <begin position="30"/>
        <end position="228"/>
    </location>
</feature>
<dbReference type="Pfam" id="PF16130">
    <property type="entry name" value="DUF4842"/>
    <property type="match status" value="1"/>
</dbReference>
<evidence type="ECO:0000259" key="1">
    <source>
        <dbReference type="Pfam" id="PF16130"/>
    </source>
</evidence>
<proteinExistence type="predicted"/>
<dbReference type="RefSeq" id="WP_167960106.1">
    <property type="nucleotide sequence ID" value="NZ_CP050831.1"/>
</dbReference>